<evidence type="ECO:0000313" key="5">
    <source>
        <dbReference type="EMBL" id="MDA3968378.1"/>
    </source>
</evidence>
<name>A0ABT4VCE2_9HELI</name>
<reference evidence="5 6" key="1">
    <citation type="submission" date="2023-01" db="EMBL/GenBank/DDBJ databases">
        <title>Description of Helicobacter ibis sp. nov. isolated from faecal droppings of black-faced ibis (Theristicus melanopis).</title>
        <authorList>
            <person name="Lopez-Cantillo M."/>
            <person name="Vidal-Veuthey B."/>
            <person name="Mella A."/>
            <person name="De La Haba R."/>
            <person name="Collado L."/>
        </authorList>
    </citation>
    <scope>NUCLEOTIDE SEQUENCE [LARGE SCALE GENOMIC DNA]</scope>
    <source>
        <strain evidence="5 6">A82</strain>
    </source>
</reference>
<dbReference type="RefSeq" id="WP_271020670.1">
    <property type="nucleotide sequence ID" value="NZ_JAQHXR010000001.1"/>
</dbReference>
<dbReference type="GO" id="GO:0016787">
    <property type="term" value="F:hydrolase activity"/>
    <property type="evidence" value="ECO:0007669"/>
    <property type="project" value="UniProtKB-KW"/>
</dbReference>
<sequence>MKQTIVLFDLDGTLIDSTEAICESFNKVFESHNKNKPNLEILTSKIGYTLEDMFEALEVPKDSIPTYVESYKKYYREICNIKTNLLPNAKDSIIEAYSFAHLGIVTTKTGKYSKELLEHFGLLKYFSCVIGREDVTYPKPNKEPVIKAINAISKNIAKDNIYLIGDTQLDIQAANDANINSIAVTTGYASVELLQKYTSNIEKDSLYAILKIKEILGIK</sequence>
<dbReference type="Gene3D" id="3.40.50.1000">
    <property type="entry name" value="HAD superfamily/HAD-like"/>
    <property type="match status" value="1"/>
</dbReference>
<proteinExistence type="inferred from homology"/>
<dbReference type="SFLD" id="SFLDS00003">
    <property type="entry name" value="Haloacid_Dehalogenase"/>
    <property type="match status" value="1"/>
</dbReference>
<dbReference type="SFLD" id="SFLDG01135">
    <property type="entry name" value="C1.5.6:_HAD__Beta-PGM__Phospha"/>
    <property type="match status" value="1"/>
</dbReference>
<comment type="similarity">
    <text evidence="3">Belongs to the HAD-like hydrolase superfamily. CbbY/CbbZ/Gph/YieH family.</text>
</comment>
<evidence type="ECO:0000256" key="2">
    <source>
        <dbReference type="ARBA" id="ARBA00004818"/>
    </source>
</evidence>
<evidence type="ECO:0000313" key="6">
    <source>
        <dbReference type="Proteomes" id="UP001210261"/>
    </source>
</evidence>
<dbReference type="Gene3D" id="1.10.150.240">
    <property type="entry name" value="Putative phosphatase, domain 2"/>
    <property type="match status" value="1"/>
</dbReference>
<dbReference type="Pfam" id="PF13419">
    <property type="entry name" value="HAD_2"/>
    <property type="match status" value="1"/>
</dbReference>
<dbReference type="EC" id="3.1.3.18" evidence="4"/>
<dbReference type="EMBL" id="JAQHXR010000001">
    <property type="protein sequence ID" value="MDA3968378.1"/>
    <property type="molecule type" value="Genomic_DNA"/>
</dbReference>
<gene>
    <name evidence="5" type="ORF">PF021_01665</name>
</gene>
<dbReference type="PANTHER" id="PTHR43434:SF1">
    <property type="entry name" value="PHOSPHOGLYCOLATE PHOSPHATASE"/>
    <property type="match status" value="1"/>
</dbReference>
<dbReference type="InterPro" id="IPR023214">
    <property type="entry name" value="HAD_sf"/>
</dbReference>
<organism evidence="5 6">
    <name type="scientific">Helicobacter ibis</name>
    <dbReference type="NCBI Taxonomy" id="2962633"/>
    <lineage>
        <taxon>Bacteria</taxon>
        <taxon>Pseudomonadati</taxon>
        <taxon>Campylobacterota</taxon>
        <taxon>Epsilonproteobacteria</taxon>
        <taxon>Campylobacterales</taxon>
        <taxon>Helicobacteraceae</taxon>
        <taxon>Helicobacter</taxon>
    </lineage>
</organism>
<accession>A0ABT4VCE2</accession>
<protein>
    <recommendedName>
        <fullName evidence="4">phosphoglycolate phosphatase</fullName>
        <ecNumber evidence="4">3.1.3.18</ecNumber>
    </recommendedName>
</protein>
<comment type="pathway">
    <text evidence="2">Organic acid metabolism; glycolate biosynthesis; glycolate from 2-phosphoglycolate: step 1/1.</text>
</comment>
<dbReference type="InterPro" id="IPR036412">
    <property type="entry name" value="HAD-like_sf"/>
</dbReference>
<dbReference type="PANTHER" id="PTHR43434">
    <property type="entry name" value="PHOSPHOGLYCOLATE PHOSPHATASE"/>
    <property type="match status" value="1"/>
</dbReference>
<evidence type="ECO:0000256" key="3">
    <source>
        <dbReference type="ARBA" id="ARBA00006171"/>
    </source>
</evidence>
<dbReference type="SUPFAM" id="SSF56784">
    <property type="entry name" value="HAD-like"/>
    <property type="match status" value="1"/>
</dbReference>
<dbReference type="InterPro" id="IPR050155">
    <property type="entry name" value="HAD-like_hydrolase_sf"/>
</dbReference>
<evidence type="ECO:0000256" key="4">
    <source>
        <dbReference type="ARBA" id="ARBA00013078"/>
    </source>
</evidence>
<dbReference type="SFLD" id="SFLDG01129">
    <property type="entry name" value="C1.5:_HAD__Beta-PGM__Phosphata"/>
    <property type="match status" value="1"/>
</dbReference>
<comment type="caution">
    <text evidence="5">The sequence shown here is derived from an EMBL/GenBank/DDBJ whole genome shotgun (WGS) entry which is preliminary data.</text>
</comment>
<dbReference type="InterPro" id="IPR023198">
    <property type="entry name" value="PGP-like_dom2"/>
</dbReference>
<comment type="catalytic activity">
    <reaction evidence="1">
        <text>2-phosphoglycolate + H2O = glycolate + phosphate</text>
        <dbReference type="Rhea" id="RHEA:14369"/>
        <dbReference type="ChEBI" id="CHEBI:15377"/>
        <dbReference type="ChEBI" id="CHEBI:29805"/>
        <dbReference type="ChEBI" id="CHEBI:43474"/>
        <dbReference type="ChEBI" id="CHEBI:58033"/>
        <dbReference type="EC" id="3.1.3.18"/>
    </reaction>
</comment>
<dbReference type="Proteomes" id="UP001210261">
    <property type="component" value="Unassembled WGS sequence"/>
</dbReference>
<keyword evidence="6" id="KW-1185">Reference proteome</keyword>
<keyword evidence="5" id="KW-0378">Hydrolase</keyword>
<evidence type="ECO:0000256" key="1">
    <source>
        <dbReference type="ARBA" id="ARBA00000830"/>
    </source>
</evidence>
<dbReference type="InterPro" id="IPR041492">
    <property type="entry name" value="HAD_2"/>
</dbReference>